<comment type="caution">
    <text evidence="2">The sequence shown here is derived from an EMBL/GenBank/DDBJ whole genome shotgun (WGS) entry which is preliminary data.</text>
</comment>
<dbReference type="AlphaFoldDB" id="A0AA35QRS1"/>
<feature type="coiled-coil region" evidence="1">
    <location>
        <begin position="62"/>
        <end position="103"/>
    </location>
</feature>
<organism evidence="2 3">
    <name type="scientific">Podarcis lilfordi</name>
    <name type="common">Lilford's wall lizard</name>
    <dbReference type="NCBI Taxonomy" id="74358"/>
    <lineage>
        <taxon>Eukaryota</taxon>
        <taxon>Metazoa</taxon>
        <taxon>Chordata</taxon>
        <taxon>Craniata</taxon>
        <taxon>Vertebrata</taxon>
        <taxon>Euteleostomi</taxon>
        <taxon>Lepidosauria</taxon>
        <taxon>Squamata</taxon>
        <taxon>Bifurcata</taxon>
        <taxon>Unidentata</taxon>
        <taxon>Episquamata</taxon>
        <taxon>Laterata</taxon>
        <taxon>Lacertibaenia</taxon>
        <taxon>Lacertidae</taxon>
        <taxon>Podarcis</taxon>
    </lineage>
</organism>
<feature type="non-terminal residue" evidence="2">
    <location>
        <position position="1"/>
    </location>
</feature>
<evidence type="ECO:0000256" key="1">
    <source>
        <dbReference type="SAM" id="Coils"/>
    </source>
</evidence>
<keyword evidence="3" id="KW-1185">Reference proteome</keyword>
<proteinExistence type="predicted"/>
<dbReference type="Proteomes" id="UP001178461">
    <property type="component" value="Unassembled WGS sequence"/>
</dbReference>
<keyword evidence="1" id="KW-0175">Coiled coil</keyword>
<accession>A0AA35QRS1</accession>
<dbReference type="EMBL" id="CANTUW010001569">
    <property type="protein sequence ID" value="CAI7935567.1"/>
    <property type="molecule type" value="Genomic_DNA"/>
</dbReference>
<name>A0AA35QRS1_9SAUR</name>
<sequence length="120" mass="13235">MKGLCGRRRRRRIDPSAVKATLKVLGLCAVLLLVLAAVTVSVAVMAWHSKRLANSGGAGSRVAELERERAKREKQLEKLAQREKDLQKQLGQAKESRKRLNATLMGCLENVVFWALVGGD</sequence>
<evidence type="ECO:0000313" key="3">
    <source>
        <dbReference type="Proteomes" id="UP001178461"/>
    </source>
</evidence>
<protein>
    <submittedName>
        <fullName evidence="2">Uncharacterized protein</fullName>
    </submittedName>
</protein>
<reference evidence="2" key="1">
    <citation type="submission" date="2022-12" db="EMBL/GenBank/DDBJ databases">
        <authorList>
            <person name="Alioto T."/>
            <person name="Alioto T."/>
            <person name="Gomez Garrido J."/>
        </authorList>
    </citation>
    <scope>NUCLEOTIDE SEQUENCE</scope>
</reference>
<evidence type="ECO:0000313" key="2">
    <source>
        <dbReference type="EMBL" id="CAI7935567.1"/>
    </source>
</evidence>
<gene>
    <name evidence="2" type="ORF">PODLI_1B001786</name>
</gene>